<proteinExistence type="predicted"/>
<dbReference type="PANTHER" id="PTHR24220:SF611">
    <property type="entry name" value="ATP-BINDING COMPONENT OF ABC TRANSPORTER-RELATED"/>
    <property type="match status" value="1"/>
</dbReference>
<keyword evidence="7" id="KW-1185">Reference proteome</keyword>
<dbReference type="InterPro" id="IPR027417">
    <property type="entry name" value="P-loop_NTPase"/>
</dbReference>
<keyword evidence="1" id="KW-0472">Membrane</keyword>
<dbReference type="InterPro" id="IPR015854">
    <property type="entry name" value="ABC_transpr_LolD-like"/>
</dbReference>
<evidence type="ECO:0000313" key="6">
    <source>
        <dbReference type="EMBL" id="MEK8026680.1"/>
    </source>
</evidence>
<dbReference type="Proteomes" id="UP001368500">
    <property type="component" value="Unassembled WGS sequence"/>
</dbReference>
<keyword evidence="3 6" id="KW-0067">ATP-binding</keyword>
<dbReference type="GO" id="GO:0005524">
    <property type="term" value="F:ATP binding"/>
    <property type="evidence" value="ECO:0007669"/>
    <property type="project" value="UniProtKB-KW"/>
</dbReference>
<dbReference type="InterPro" id="IPR003439">
    <property type="entry name" value="ABC_transporter-like_ATP-bd"/>
</dbReference>
<evidence type="ECO:0000256" key="2">
    <source>
        <dbReference type="ARBA" id="ARBA00022741"/>
    </source>
</evidence>
<comment type="caution">
    <text evidence="6">The sequence shown here is derived from an EMBL/GenBank/DDBJ whole genome shotgun (WGS) entry which is preliminary data.</text>
</comment>
<accession>A0ABU9B9W0</accession>
<evidence type="ECO:0000256" key="4">
    <source>
        <dbReference type="SAM" id="MobiDB-lite"/>
    </source>
</evidence>
<dbReference type="PROSITE" id="PS50893">
    <property type="entry name" value="ABC_TRANSPORTER_2"/>
    <property type="match status" value="1"/>
</dbReference>
<dbReference type="Pfam" id="PF00005">
    <property type="entry name" value="ABC_tran"/>
    <property type="match status" value="1"/>
</dbReference>
<feature type="region of interest" description="Disordered" evidence="4">
    <location>
        <begin position="1"/>
        <end position="24"/>
    </location>
</feature>
<feature type="compositionally biased region" description="Polar residues" evidence="4">
    <location>
        <begin position="1"/>
        <end position="14"/>
    </location>
</feature>
<name>A0ABU9B9W0_9BURK</name>
<sequence length="262" mass="27402">MDRLSEPSTATPSQGRPAGDAAEAADAVMATAAPPVLAMQAARHRWPGRAAAELMLPAIALPAGRSLLLRGPSGSGKSTLLSLAAGVRVGAPGQVRVAGQDWAALPAARRDAWRGEVIGYIFQQFNLLPWLDLIDNVLLPCRFSARRRAACGASGPRREAERLLDALGLPRDAWRRPAATLSVGQQQRVAAARALIGAPALVLADEPTSALDEPRTAAFMALLQAECRAAGSALLMVSHDSRLAPHFDATLSLDAPAGAEHD</sequence>
<organism evidence="6 7">
    <name type="scientific">Pseudaquabacterium rugosum</name>
    <dbReference type="NCBI Taxonomy" id="2984194"/>
    <lineage>
        <taxon>Bacteria</taxon>
        <taxon>Pseudomonadati</taxon>
        <taxon>Pseudomonadota</taxon>
        <taxon>Betaproteobacteria</taxon>
        <taxon>Burkholderiales</taxon>
        <taxon>Sphaerotilaceae</taxon>
        <taxon>Pseudaquabacterium</taxon>
    </lineage>
</organism>
<evidence type="ECO:0000313" key="7">
    <source>
        <dbReference type="Proteomes" id="UP001368500"/>
    </source>
</evidence>
<dbReference type="RefSeq" id="WP_341374463.1">
    <property type="nucleotide sequence ID" value="NZ_JBBUTF010000009.1"/>
</dbReference>
<evidence type="ECO:0000256" key="3">
    <source>
        <dbReference type="ARBA" id="ARBA00022840"/>
    </source>
</evidence>
<evidence type="ECO:0000256" key="1">
    <source>
        <dbReference type="ARBA" id="ARBA00022475"/>
    </source>
</evidence>
<dbReference type="Gene3D" id="3.40.50.300">
    <property type="entry name" value="P-loop containing nucleotide triphosphate hydrolases"/>
    <property type="match status" value="1"/>
</dbReference>
<dbReference type="InterPro" id="IPR003593">
    <property type="entry name" value="AAA+_ATPase"/>
</dbReference>
<keyword evidence="1" id="KW-1003">Cell membrane</keyword>
<feature type="domain" description="ABC transporter" evidence="5">
    <location>
        <begin position="36"/>
        <end position="259"/>
    </location>
</feature>
<gene>
    <name evidence="6" type="ORF">AACH11_11980</name>
</gene>
<keyword evidence="2" id="KW-0547">Nucleotide-binding</keyword>
<dbReference type="EMBL" id="JBBUTF010000009">
    <property type="protein sequence ID" value="MEK8026680.1"/>
    <property type="molecule type" value="Genomic_DNA"/>
</dbReference>
<dbReference type="SUPFAM" id="SSF52540">
    <property type="entry name" value="P-loop containing nucleoside triphosphate hydrolases"/>
    <property type="match status" value="1"/>
</dbReference>
<evidence type="ECO:0000259" key="5">
    <source>
        <dbReference type="PROSITE" id="PS50893"/>
    </source>
</evidence>
<dbReference type="PANTHER" id="PTHR24220">
    <property type="entry name" value="IMPORT ATP-BINDING PROTEIN"/>
    <property type="match status" value="1"/>
</dbReference>
<dbReference type="SMART" id="SM00382">
    <property type="entry name" value="AAA"/>
    <property type="match status" value="1"/>
</dbReference>
<reference evidence="6 7" key="1">
    <citation type="submission" date="2024-04" db="EMBL/GenBank/DDBJ databases">
        <title>Novel species of the genus Ideonella isolated from streams.</title>
        <authorList>
            <person name="Lu H."/>
        </authorList>
    </citation>
    <scope>NUCLEOTIDE SEQUENCE [LARGE SCALE GENOMIC DNA]</scope>
    <source>
        <strain evidence="6 7">BYS139W</strain>
    </source>
</reference>
<protein>
    <submittedName>
        <fullName evidence="6">ATP-binding cassette domain-containing protein</fullName>
    </submittedName>
</protein>